<protein>
    <submittedName>
        <fullName evidence="6">Predicted arabinose efflux permease, MFS family</fullName>
    </submittedName>
</protein>
<evidence type="ECO:0000256" key="2">
    <source>
        <dbReference type="ARBA" id="ARBA00022989"/>
    </source>
</evidence>
<evidence type="ECO:0000259" key="5">
    <source>
        <dbReference type="PROSITE" id="PS50850"/>
    </source>
</evidence>
<dbReference type="STRING" id="1387277.SAMN06295998_102500"/>
<feature type="transmembrane region" description="Helical" evidence="4">
    <location>
        <begin position="48"/>
        <end position="68"/>
    </location>
</feature>
<evidence type="ECO:0000256" key="3">
    <source>
        <dbReference type="ARBA" id="ARBA00023136"/>
    </source>
</evidence>
<dbReference type="AlphaFoldDB" id="A0A1W2A721"/>
<feature type="transmembrane region" description="Helical" evidence="4">
    <location>
        <begin position="139"/>
        <end position="163"/>
    </location>
</feature>
<dbReference type="PANTHER" id="PTHR11360:SF308">
    <property type="entry name" value="BLL3089 PROTEIN"/>
    <property type="match status" value="1"/>
</dbReference>
<feature type="transmembrane region" description="Helical" evidence="4">
    <location>
        <begin position="169"/>
        <end position="188"/>
    </location>
</feature>
<dbReference type="InterPro" id="IPR036259">
    <property type="entry name" value="MFS_trans_sf"/>
</dbReference>
<feature type="domain" description="Major facilitator superfamily (MFS) profile" evidence="5">
    <location>
        <begin position="13"/>
        <end position="407"/>
    </location>
</feature>
<feature type="transmembrane region" description="Helical" evidence="4">
    <location>
        <begin position="220"/>
        <end position="245"/>
    </location>
</feature>
<dbReference type="Proteomes" id="UP000192330">
    <property type="component" value="Unassembled WGS sequence"/>
</dbReference>
<dbReference type="Gene3D" id="1.20.1250.20">
    <property type="entry name" value="MFS general substrate transporter like domains"/>
    <property type="match status" value="2"/>
</dbReference>
<sequence length="407" mass="43835">MNIPRFVTQNAPWLLAGGFLAFLSGFGQTYFISIFAGEIRTEFNLSHGQWGGIYTLGTSISALVMVWAGGLTDIFRARSLGSVVLLILALACVSMSLAQHSWVLVGVIFFLRLLGQGMLSHIAVVSVSRWFVATRGKALMCVGLGFSIGEATLPVTFVAAMKVLGWRELWLVAAGISILAIPLLWTLLRTERTPQSMADTGVSLGMAGRHWSRPQAFKHWLFWFMVPALLGPAAFSTAFFFNQVYFASVKGIEHIQLVAFFPLFTAVSVISMIISGWLLDKLGTARLIPWFQLPMVIAFGLFGTGQSPLMIALGLVFMGMTAGANTTLPNAFWAEFYGTRSLGSIKAMAAAVMVLGSALGPGLTGVLIDLDVGIQIQYLGAAGYFLFTSALMAIGVGRARPLLAMNI</sequence>
<feature type="transmembrane region" description="Helical" evidence="4">
    <location>
        <begin position="80"/>
        <end position="98"/>
    </location>
</feature>
<dbReference type="InterPro" id="IPR011701">
    <property type="entry name" value="MFS"/>
</dbReference>
<evidence type="ECO:0000313" key="7">
    <source>
        <dbReference type="Proteomes" id="UP000192330"/>
    </source>
</evidence>
<dbReference type="InterPro" id="IPR020846">
    <property type="entry name" value="MFS_dom"/>
</dbReference>
<dbReference type="EMBL" id="FWYD01000002">
    <property type="protein sequence ID" value="SMC56460.1"/>
    <property type="molecule type" value="Genomic_DNA"/>
</dbReference>
<feature type="transmembrane region" description="Helical" evidence="4">
    <location>
        <begin position="12"/>
        <end position="36"/>
    </location>
</feature>
<proteinExistence type="predicted"/>
<dbReference type="InterPro" id="IPR050327">
    <property type="entry name" value="Proton-linked_MCT"/>
</dbReference>
<dbReference type="PROSITE" id="PS50850">
    <property type="entry name" value="MFS"/>
    <property type="match status" value="1"/>
</dbReference>
<dbReference type="OrthoDB" id="1404228at2"/>
<feature type="transmembrane region" description="Helical" evidence="4">
    <location>
        <begin position="309"/>
        <end position="333"/>
    </location>
</feature>
<keyword evidence="1 4" id="KW-0812">Transmembrane</keyword>
<feature type="transmembrane region" description="Helical" evidence="4">
    <location>
        <begin position="345"/>
        <end position="368"/>
    </location>
</feature>
<feature type="transmembrane region" description="Helical" evidence="4">
    <location>
        <begin position="104"/>
        <end position="127"/>
    </location>
</feature>
<reference evidence="6 7" key="1">
    <citation type="submission" date="2017-04" db="EMBL/GenBank/DDBJ databases">
        <authorList>
            <person name="Afonso C.L."/>
            <person name="Miller P.J."/>
            <person name="Scott M.A."/>
            <person name="Spackman E."/>
            <person name="Goraichik I."/>
            <person name="Dimitrov K.M."/>
            <person name="Suarez D.L."/>
            <person name="Swayne D.E."/>
        </authorList>
    </citation>
    <scope>NUCLEOTIDE SEQUENCE [LARGE SCALE GENOMIC DNA]</scope>
    <source>
        <strain evidence="6 7">CGMCC 1.12644</strain>
    </source>
</reference>
<accession>A0A1W2A721</accession>
<evidence type="ECO:0000256" key="1">
    <source>
        <dbReference type="ARBA" id="ARBA00022692"/>
    </source>
</evidence>
<name>A0A1W2A721_9RHOB</name>
<dbReference type="RefSeq" id="WP_084351030.1">
    <property type="nucleotide sequence ID" value="NZ_FWYD01000002.1"/>
</dbReference>
<keyword evidence="3 4" id="KW-0472">Membrane</keyword>
<organism evidence="6 7">
    <name type="scientific">Primorskyibacter flagellatus</name>
    <dbReference type="NCBI Taxonomy" id="1387277"/>
    <lineage>
        <taxon>Bacteria</taxon>
        <taxon>Pseudomonadati</taxon>
        <taxon>Pseudomonadota</taxon>
        <taxon>Alphaproteobacteria</taxon>
        <taxon>Rhodobacterales</taxon>
        <taxon>Roseobacteraceae</taxon>
        <taxon>Primorskyibacter</taxon>
    </lineage>
</organism>
<feature type="transmembrane region" description="Helical" evidence="4">
    <location>
        <begin position="374"/>
        <end position="396"/>
    </location>
</feature>
<feature type="transmembrane region" description="Helical" evidence="4">
    <location>
        <begin position="257"/>
        <end position="279"/>
    </location>
</feature>
<dbReference type="SUPFAM" id="SSF103473">
    <property type="entry name" value="MFS general substrate transporter"/>
    <property type="match status" value="1"/>
</dbReference>
<dbReference type="GO" id="GO:0022857">
    <property type="term" value="F:transmembrane transporter activity"/>
    <property type="evidence" value="ECO:0007669"/>
    <property type="project" value="InterPro"/>
</dbReference>
<gene>
    <name evidence="6" type="ORF">SAMN06295998_102500</name>
</gene>
<dbReference type="Pfam" id="PF07690">
    <property type="entry name" value="MFS_1"/>
    <property type="match status" value="1"/>
</dbReference>
<evidence type="ECO:0000256" key="4">
    <source>
        <dbReference type="SAM" id="Phobius"/>
    </source>
</evidence>
<keyword evidence="2 4" id="KW-1133">Transmembrane helix</keyword>
<evidence type="ECO:0000313" key="6">
    <source>
        <dbReference type="EMBL" id="SMC56460.1"/>
    </source>
</evidence>
<dbReference type="PANTHER" id="PTHR11360">
    <property type="entry name" value="MONOCARBOXYLATE TRANSPORTER"/>
    <property type="match status" value="1"/>
</dbReference>
<keyword evidence="7" id="KW-1185">Reference proteome</keyword>
<feature type="transmembrane region" description="Helical" evidence="4">
    <location>
        <begin position="286"/>
        <end position="303"/>
    </location>
</feature>